<dbReference type="EMBL" id="FWFY01000004">
    <property type="protein sequence ID" value="SLN43229.1"/>
    <property type="molecule type" value="Genomic_DNA"/>
</dbReference>
<feature type="region of interest" description="Disordered" evidence="1">
    <location>
        <begin position="134"/>
        <end position="162"/>
    </location>
</feature>
<evidence type="ECO:0000313" key="4">
    <source>
        <dbReference type="EMBL" id="SLN43229.1"/>
    </source>
</evidence>
<evidence type="ECO:0000313" key="3">
    <source>
        <dbReference type="EMBL" id="PSK86624.1"/>
    </source>
</evidence>
<keyword evidence="2" id="KW-1133">Transmembrane helix</keyword>
<reference evidence="4 5" key="1">
    <citation type="submission" date="2017-03" db="EMBL/GenBank/DDBJ databases">
        <authorList>
            <person name="Afonso C.L."/>
            <person name="Miller P.J."/>
            <person name="Scott M.A."/>
            <person name="Spackman E."/>
            <person name="Goraichik I."/>
            <person name="Dimitrov K.M."/>
            <person name="Suarez D.L."/>
            <person name="Swayne D.E."/>
        </authorList>
    </citation>
    <scope>NUCLEOTIDE SEQUENCE [LARGE SCALE GENOMIC DNA]</scope>
    <source>
        <strain evidence="4 5">CECT 8367</strain>
    </source>
</reference>
<feature type="region of interest" description="Disordered" evidence="1">
    <location>
        <begin position="1"/>
        <end position="24"/>
    </location>
</feature>
<name>A0A1X6Z7B3_9RHOB</name>
<dbReference type="EMBL" id="PYGB01000004">
    <property type="protein sequence ID" value="PSK86624.1"/>
    <property type="molecule type" value="Genomic_DNA"/>
</dbReference>
<protein>
    <submittedName>
        <fullName evidence="4">Uncharacterized protein</fullName>
    </submittedName>
</protein>
<proteinExistence type="predicted"/>
<evidence type="ECO:0000256" key="2">
    <source>
        <dbReference type="SAM" id="Phobius"/>
    </source>
</evidence>
<feature type="transmembrane region" description="Helical" evidence="2">
    <location>
        <begin position="37"/>
        <end position="55"/>
    </location>
</feature>
<evidence type="ECO:0000313" key="5">
    <source>
        <dbReference type="Proteomes" id="UP000193495"/>
    </source>
</evidence>
<keyword evidence="2" id="KW-0472">Membrane</keyword>
<reference evidence="3 6" key="2">
    <citation type="submission" date="2018-03" db="EMBL/GenBank/DDBJ databases">
        <title>Genomic Encyclopedia of Archaeal and Bacterial Type Strains, Phase II (KMG-II): from individual species to whole genera.</title>
        <authorList>
            <person name="Goeker M."/>
        </authorList>
    </citation>
    <scope>NUCLEOTIDE SEQUENCE [LARGE SCALE GENOMIC DNA]</scope>
    <source>
        <strain evidence="3 6">DSM 29956</strain>
    </source>
</reference>
<sequence>MSDDPDSPEIRPAAEPATGSEADASAPWELMGRAERIAAGVSLGWVVIAGTAMAIGGQPLVGPVLVIVVPVALLWMGLFASHASRSAREEAHRLRAEIQTLQRSLRTQSRGGLPPEMDRRLAAIERAARQTETALAGFGVSRPTEPEPEPEPAEEAPAAPSAPALSRIEMARALNFPDNDQDLEGFAALRAALRDTRARQLIQASQDVLTLLSQDGIYMDDLAPPQAPAEAWRALARGERGTPLERLAYGLDEDGFAGIAASRLSSDTIFRDTVQHFLRLFDRMLDEYCDGADDDEIALLAETRTGRAFRLLGAAAGNFS</sequence>
<evidence type="ECO:0000256" key="1">
    <source>
        <dbReference type="SAM" id="MobiDB-lite"/>
    </source>
</evidence>
<feature type="transmembrane region" description="Helical" evidence="2">
    <location>
        <begin position="61"/>
        <end position="80"/>
    </location>
</feature>
<dbReference type="Proteomes" id="UP000240624">
    <property type="component" value="Unassembled WGS sequence"/>
</dbReference>
<dbReference type="Proteomes" id="UP000193495">
    <property type="component" value="Unassembled WGS sequence"/>
</dbReference>
<dbReference type="OrthoDB" id="7833467at2"/>
<gene>
    <name evidence="3" type="ORF">CLV79_10453</name>
    <name evidence="4" type="ORF">LOS8367_01898</name>
</gene>
<evidence type="ECO:0000313" key="6">
    <source>
        <dbReference type="Proteomes" id="UP000240624"/>
    </source>
</evidence>
<keyword evidence="2" id="KW-0812">Transmembrane</keyword>
<dbReference type="RefSeq" id="WP_085896226.1">
    <property type="nucleotide sequence ID" value="NZ_FWFY01000004.1"/>
</dbReference>
<keyword evidence="6" id="KW-1185">Reference proteome</keyword>
<dbReference type="AlphaFoldDB" id="A0A1X6Z7B3"/>
<accession>A0A1X6Z7B3</accession>
<organism evidence="4 5">
    <name type="scientific">Limimaricola soesokkakensis</name>
    <dbReference type="NCBI Taxonomy" id="1343159"/>
    <lineage>
        <taxon>Bacteria</taxon>
        <taxon>Pseudomonadati</taxon>
        <taxon>Pseudomonadota</taxon>
        <taxon>Alphaproteobacteria</taxon>
        <taxon>Rhodobacterales</taxon>
        <taxon>Paracoccaceae</taxon>
        <taxon>Limimaricola</taxon>
    </lineage>
</organism>